<dbReference type="InterPro" id="IPR001764">
    <property type="entry name" value="Glyco_hydro_3_N"/>
</dbReference>
<dbReference type="InterPro" id="IPR036962">
    <property type="entry name" value="Glyco_hydro_3_N_sf"/>
</dbReference>
<comment type="catalytic activity">
    <reaction evidence="1">
        <text>Hydrolysis of terminal non-reducing N-acetyl-D-hexosamine residues in N-acetyl-beta-D-hexosaminides.</text>
        <dbReference type="EC" id="3.2.1.52"/>
    </reaction>
</comment>
<reference evidence="7 8" key="1">
    <citation type="journal article" date="2016" name="Nat. Commun.">
        <title>Thousands of microbial genomes shed light on interconnected biogeochemical processes in an aquifer system.</title>
        <authorList>
            <person name="Anantharaman K."/>
            <person name="Brown C.T."/>
            <person name="Hug L.A."/>
            <person name="Sharon I."/>
            <person name="Castelle C.J."/>
            <person name="Probst A.J."/>
            <person name="Thomas B.C."/>
            <person name="Singh A."/>
            <person name="Wilkins M.J."/>
            <person name="Karaoz U."/>
            <person name="Brodie E.L."/>
            <person name="Williams K.H."/>
            <person name="Hubbard S.S."/>
            <person name="Banfield J.F."/>
        </authorList>
    </citation>
    <scope>NUCLEOTIDE SEQUENCE [LARGE SCALE GENOMIC DNA]</scope>
</reference>
<dbReference type="GO" id="GO:0009254">
    <property type="term" value="P:peptidoglycan turnover"/>
    <property type="evidence" value="ECO:0007669"/>
    <property type="project" value="TreeGrafter"/>
</dbReference>
<organism evidence="7 8">
    <name type="scientific">Candidatus Lambdaproteobacteria bacterium RIFOXYD2_FULL_56_26</name>
    <dbReference type="NCBI Taxonomy" id="1817773"/>
    <lineage>
        <taxon>Bacteria</taxon>
        <taxon>Pseudomonadati</taxon>
        <taxon>Pseudomonadota</taxon>
        <taxon>Candidatus Lambdaproteobacteria</taxon>
    </lineage>
</organism>
<dbReference type="Pfam" id="PF00933">
    <property type="entry name" value="Glyco_hydro_3"/>
    <property type="match status" value="1"/>
</dbReference>
<dbReference type="InterPro" id="IPR017853">
    <property type="entry name" value="GH"/>
</dbReference>
<protein>
    <recommendedName>
        <fullName evidence="3">beta-N-acetylhexosaminidase</fullName>
        <ecNumber evidence="3">3.2.1.52</ecNumber>
    </recommendedName>
</protein>
<feature type="domain" description="Glycoside hydrolase family 3 N-terminal" evidence="6">
    <location>
        <begin position="31"/>
        <end position="275"/>
    </location>
</feature>
<accession>A0A1F6H318</accession>
<evidence type="ECO:0000259" key="6">
    <source>
        <dbReference type="Pfam" id="PF00933"/>
    </source>
</evidence>
<name>A0A1F6H318_9PROT</name>
<dbReference type="GO" id="GO:0005975">
    <property type="term" value="P:carbohydrate metabolic process"/>
    <property type="evidence" value="ECO:0007669"/>
    <property type="project" value="InterPro"/>
</dbReference>
<dbReference type="EC" id="3.2.1.52" evidence="3"/>
<evidence type="ECO:0000256" key="2">
    <source>
        <dbReference type="ARBA" id="ARBA00005336"/>
    </source>
</evidence>
<keyword evidence="5" id="KW-0326">Glycosidase</keyword>
<dbReference type="PANTHER" id="PTHR30480:SF13">
    <property type="entry name" value="BETA-HEXOSAMINIDASE"/>
    <property type="match status" value="1"/>
</dbReference>
<dbReference type="InterPro" id="IPR050226">
    <property type="entry name" value="NagZ_Beta-hexosaminidase"/>
</dbReference>
<proteinExistence type="inferred from homology"/>
<dbReference type="SUPFAM" id="SSF51445">
    <property type="entry name" value="(Trans)glycosidases"/>
    <property type="match status" value="1"/>
</dbReference>
<evidence type="ECO:0000256" key="3">
    <source>
        <dbReference type="ARBA" id="ARBA00012663"/>
    </source>
</evidence>
<keyword evidence="4" id="KW-0378">Hydrolase</keyword>
<evidence type="ECO:0000256" key="4">
    <source>
        <dbReference type="ARBA" id="ARBA00022801"/>
    </source>
</evidence>
<dbReference type="Proteomes" id="UP000177583">
    <property type="component" value="Unassembled WGS sequence"/>
</dbReference>
<evidence type="ECO:0000313" key="7">
    <source>
        <dbReference type="EMBL" id="OGH04769.1"/>
    </source>
</evidence>
<dbReference type="GO" id="GO:0004563">
    <property type="term" value="F:beta-N-acetylhexosaminidase activity"/>
    <property type="evidence" value="ECO:0007669"/>
    <property type="project" value="UniProtKB-EC"/>
</dbReference>
<gene>
    <name evidence="7" type="ORF">A2557_07215</name>
</gene>
<sequence>MAKKVPLILGFEGLTLDRDTCDHLLEVNPWGVILFKRNLRDLEQAKALVGELKALLGPILVSIDHEGGLVNRFGPQFPVPPAAFGLHFRPKAELRQAAQMLAALPAALGFNLNFAPVLDLYHPGSKAIGTRAFHSDPAPVADWGRLVVEAHEQVGVASTAKHFPGHGRVTQDSHFEIGRLDSDLAELEALDLQAFAGLTAPLVMTSHLYYPALDPVLPASLSRKIITGLLREKLGYSGLVVSDCVEMEGLARNFSPQEMVELGIRAGLDLWISSFSLKKSRPFQLQLAQALRDQGQEGDHPKIEGLIQRYRPHQVSLPPVEEAVALRQRLIQKTGILPPGPWDLVEMENAVFTGANLGEAQGGFLAQMKQGHSEIKGTWGFSLSDPKSWTEFFQSRTSQGRSLLLATKNARFHPQGAKLAEGAASLPGILHLDLGDGADMLSPEVPKWNVFGSDPLTVQAICRELKQGANRG</sequence>
<dbReference type="EMBL" id="MFNF01000001">
    <property type="protein sequence ID" value="OGH04769.1"/>
    <property type="molecule type" value="Genomic_DNA"/>
</dbReference>
<dbReference type="PANTHER" id="PTHR30480">
    <property type="entry name" value="BETA-HEXOSAMINIDASE-RELATED"/>
    <property type="match status" value="1"/>
</dbReference>
<dbReference type="AlphaFoldDB" id="A0A1F6H318"/>
<dbReference type="Gene3D" id="3.20.20.300">
    <property type="entry name" value="Glycoside hydrolase, family 3, N-terminal domain"/>
    <property type="match status" value="1"/>
</dbReference>
<evidence type="ECO:0000256" key="5">
    <source>
        <dbReference type="ARBA" id="ARBA00023295"/>
    </source>
</evidence>
<comment type="similarity">
    <text evidence="2">Belongs to the glycosyl hydrolase 3 family.</text>
</comment>
<comment type="caution">
    <text evidence="7">The sequence shown here is derived from an EMBL/GenBank/DDBJ whole genome shotgun (WGS) entry which is preliminary data.</text>
</comment>
<evidence type="ECO:0000256" key="1">
    <source>
        <dbReference type="ARBA" id="ARBA00001231"/>
    </source>
</evidence>
<evidence type="ECO:0000313" key="8">
    <source>
        <dbReference type="Proteomes" id="UP000177583"/>
    </source>
</evidence>